<comment type="caution">
    <text evidence="3">The sequence shown here is derived from an EMBL/GenBank/DDBJ whole genome shotgun (WGS) entry which is preliminary data.</text>
</comment>
<dbReference type="Pfam" id="PF01471">
    <property type="entry name" value="PG_binding_1"/>
    <property type="match status" value="1"/>
</dbReference>
<dbReference type="InterPro" id="IPR002477">
    <property type="entry name" value="Peptidoglycan-bd-like"/>
</dbReference>
<dbReference type="Gene3D" id="1.10.101.10">
    <property type="entry name" value="PGBD-like superfamily/PGBD"/>
    <property type="match status" value="1"/>
</dbReference>
<feature type="domain" description="Peptidoglycan binding-like" evidence="1">
    <location>
        <begin position="127"/>
        <end position="178"/>
    </location>
</feature>
<reference evidence="3" key="1">
    <citation type="submission" date="2013-12" db="EMBL/GenBank/DDBJ databases">
        <title>A Varibaculum cambriense genome reconstructed from a premature infant gut community with otherwise low bacterial novelty that shifts toward anaerobic metabolism during the third week of life.</title>
        <authorList>
            <person name="Brown C.T."/>
            <person name="Sharon I."/>
            <person name="Thomas B.C."/>
            <person name="Castelle C.J."/>
            <person name="Morowitz M.J."/>
            <person name="Banfield J.F."/>
        </authorList>
    </citation>
    <scope>NUCLEOTIDE SEQUENCE</scope>
</reference>
<dbReference type="InterPro" id="IPR048807">
    <property type="entry name" value="PG-bd"/>
</dbReference>
<evidence type="ECO:0000259" key="1">
    <source>
        <dbReference type="Pfam" id="PF01471"/>
    </source>
</evidence>
<proteinExistence type="predicted"/>
<dbReference type="EMBL" id="AZMM01001637">
    <property type="protein sequence ID" value="ETJ44333.1"/>
    <property type="molecule type" value="Genomic_DNA"/>
</dbReference>
<evidence type="ECO:0000313" key="3">
    <source>
        <dbReference type="EMBL" id="ETJ44333.1"/>
    </source>
</evidence>
<dbReference type="InterPro" id="IPR036366">
    <property type="entry name" value="PGBDSf"/>
</dbReference>
<protein>
    <submittedName>
        <fullName evidence="3">Peptidoglycan binding protein</fullName>
    </submittedName>
</protein>
<dbReference type="SUPFAM" id="SSF47090">
    <property type="entry name" value="PGBD-like"/>
    <property type="match status" value="1"/>
</dbReference>
<sequence length="185" mass="21214">MKLKKGLFLLIIVLSIFTFNQNIIFADSTDDIISFEIKGYTFTYENAPLKIREEYKKSCEEISSTPLPDDEIFISEENITNYTVRSSIGTYTSYKIRYSENKFIVSGAKNYTVYNYEKVGYNYTKKGNPVHLVQLLLNRVGYNLNVDSSFGSKTYNAVKSFQSKNLLTVDGIVGNKTWICFSNKL</sequence>
<gene>
    <name evidence="3" type="ORF">Q604_UNBC01637G0001</name>
</gene>
<dbReference type="InterPro" id="IPR036365">
    <property type="entry name" value="PGBD-like_sf"/>
</dbReference>
<name>W1YP61_9ZZZZ</name>
<feature type="domain" description="Putative peptidoglycan-binding" evidence="2">
    <location>
        <begin position="34"/>
        <end position="92"/>
    </location>
</feature>
<evidence type="ECO:0000259" key="2">
    <source>
        <dbReference type="Pfam" id="PF21398"/>
    </source>
</evidence>
<dbReference type="Pfam" id="PF21398">
    <property type="entry name" value="PG_binding_5"/>
    <property type="match status" value="1"/>
</dbReference>
<accession>W1YP61</accession>
<organism evidence="3">
    <name type="scientific">human gut metagenome</name>
    <dbReference type="NCBI Taxonomy" id="408170"/>
    <lineage>
        <taxon>unclassified sequences</taxon>
        <taxon>metagenomes</taxon>
        <taxon>organismal metagenomes</taxon>
    </lineage>
</organism>
<dbReference type="AlphaFoldDB" id="W1YP61"/>